<proteinExistence type="predicted"/>
<reference evidence="2" key="1">
    <citation type="journal article" date="2020" name="Nature">
        <title>Giant virus diversity and host interactions through global metagenomics.</title>
        <authorList>
            <person name="Schulz F."/>
            <person name="Roux S."/>
            <person name="Paez-Espino D."/>
            <person name="Jungbluth S."/>
            <person name="Walsh D.A."/>
            <person name="Denef V.J."/>
            <person name="McMahon K.D."/>
            <person name="Konstantinidis K.T."/>
            <person name="Eloe-Fadrosh E.A."/>
            <person name="Kyrpides N.C."/>
            <person name="Woyke T."/>
        </authorList>
    </citation>
    <scope>NUCLEOTIDE SEQUENCE</scope>
    <source>
        <strain evidence="2">GVMAG-M-3300023174-176</strain>
    </source>
</reference>
<dbReference type="EMBL" id="MN739613">
    <property type="protein sequence ID" value="QHT15793.1"/>
    <property type="molecule type" value="Genomic_DNA"/>
</dbReference>
<organism evidence="2">
    <name type="scientific">viral metagenome</name>
    <dbReference type="NCBI Taxonomy" id="1070528"/>
    <lineage>
        <taxon>unclassified sequences</taxon>
        <taxon>metagenomes</taxon>
        <taxon>organismal metagenomes</taxon>
    </lineage>
</organism>
<dbReference type="PROSITE" id="PS50853">
    <property type="entry name" value="FN3"/>
    <property type="match status" value="1"/>
</dbReference>
<evidence type="ECO:0000259" key="1">
    <source>
        <dbReference type="PROSITE" id="PS50853"/>
    </source>
</evidence>
<accession>A0A6C0DGY5</accession>
<feature type="domain" description="Fibronectin type-III" evidence="1">
    <location>
        <begin position="544"/>
        <end position="640"/>
    </location>
</feature>
<sequence length="739" mass="79362">MSNRNFDASTIIKIMKAQNAANGHNRYQTLENSSVNQLQPNPQARHYDADVVNEYNAGSQAYYFKGVPTTTVVSPEIFPPIAPTILPSNPPLPRAAIQELIDTQSTAGIESYINTYGLTTSLIGFRSVLKNTESLEQRGAALARILSTVNGGTTTIIPVTSPADIKGLIDTFDTVNDVNPPDPTKPIYTVIPAFTTNSSPYTATIDLETATYNGSSYASIIELNLATLVFELPVSVSGAEYQLTLTYNGSSMTLTYDGTVLIDKDTQQSYSATDTLFIAGLVIPLIGLGSFGSSSPNSSGASSSDFGVAQLPVTTINSVTAGGDSTITITSSTPYFNIVNLNGILGEFEDLTTDTNGKRTDWNHVACRALIFYVNGNFFSQVDFQENGSIGERTLTNTYTLKLPPCIKHRISIRAVFAKKVVTNYFFVSTIRSTPVYSKMSAETNIINTQAPTAPVITGLEINYSTVTINFTPGSKGCGNNASVALKITGSLNYSIIPAALITYPLPTSGIFRINNFFTESVQVQLITTTDNGSSVPSNTLNIIPNPVITSLVPGPNSLTVNFTVPTSPIPYSKFTFYSDNAGNTITNVSTDVTIRSFTIRSLNILQSYTVTMKTSYRVLFQEISSPLSNPMAAIPTQLPAAPSIMSVNRSGQAVTFYFYPGYQGSSSYKTASWTTDGVNYNSFPYLSHSTYTPDPDSYTFTSTASTTLQLQLITTTDAGSSPPSTSYPVPPYVSASSL</sequence>
<protein>
    <recommendedName>
        <fullName evidence="1">Fibronectin type-III domain-containing protein</fullName>
    </recommendedName>
</protein>
<evidence type="ECO:0000313" key="2">
    <source>
        <dbReference type="EMBL" id="QHT15793.1"/>
    </source>
</evidence>
<dbReference type="AlphaFoldDB" id="A0A6C0DGY5"/>
<dbReference type="InterPro" id="IPR003961">
    <property type="entry name" value="FN3_dom"/>
</dbReference>
<name>A0A6C0DGY5_9ZZZZ</name>